<dbReference type="EMBL" id="CM023471">
    <property type="protein sequence ID" value="KAH7967000.1"/>
    <property type="molecule type" value="Genomic_DNA"/>
</dbReference>
<accession>A0ACB8DG16</accession>
<organism evidence="1 2">
    <name type="scientific">Dermacentor silvarum</name>
    <name type="common">Tick</name>
    <dbReference type="NCBI Taxonomy" id="543639"/>
    <lineage>
        <taxon>Eukaryota</taxon>
        <taxon>Metazoa</taxon>
        <taxon>Ecdysozoa</taxon>
        <taxon>Arthropoda</taxon>
        <taxon>Chelicerata</taxon>
        <taxon>Arachnida</taxon>
        <taxon>Acari</taxon>
        <taxon>Parasitiformes</taxon>
        <taxon>Ixodida</taxon>
        <taxon>Ixodoidea</taxon>
        <taxon>Ixodidae</taxon>
        <taxon>Rhipicephalinae</taxon>
        <taxon>Dermacentor</taxon>
    </lineage>
</organism>
<evidence type="ECO:0000313" key="1">
    <source>
        <dbReference type="EMBL" id="KAH7967000.1"/>
    </source>
</evidence>
<keyword evidence="2" id="KW-1185">Reference proteome</keyword>
<reference evidence="1" key="1">
    <citation type="submission" date="2020-05" db="EMBL/GenBank/DDBJ databases">
        <title>Large-scale comparative analyses of tick genomes elucidate their genetic diversity and vector capacities.</title>
        <authorList>
            <person name="Jia N."/>
            <person name="Wang J."/>
            <person name="Shi W."/>
            <person name="Du L."/>
            <person name="Sun Y."/>
            <person name="Zhan W."/>
            <person name="Jiang J."/>
            <person name="Wang Q."/>
            <person name="Zhang B."/>
            <person name="Ji P."/>
            <person name="Sakyi L.B."/>
            <person name="Cui X."/>
            <person name="Yuan T."/>
            <person name="Jiang B."/>
            <person name="Yang W."/>
            <person name="Lam T.T.-Y."/>
            <person name="Chang Q."/>
            <person name="Ding S."/>
            <person name="Wang X."/>
            <person name="Zhu J."/>
            <person name="Ruan X."/>
            <person name="Zhao L."/>
            <person name="Wei J."/>
            <person name="Que T."/>
            <person name="Du C."/>
            <person name="Cheng J."/>
            <person name="Dai P."/>
            <person name="Han X."/>
            <person name="Huang E."/>
            <person name="Gao Y."/>
            <person name="Liu J."/>
            <person name="Shao H."/>
            <person name="Ye R."/>
            <person name="Li L."/>
            <person name="Wei W."/>
            <person name="Wang X."/>
            <person name="Wang C."/>
            <person name="Yang T."/>
            <person name="Huo Q."/>
            <person name="Li W."/>
            <person name="Guo W."/>
            <person name="Chen H."/>
            <person name="Zhou L."/>
            <person name="Ni X."/>
            <person name="Tian J."/>
            <person name="Zhou Y."/>
            <person name="Sheng Y."/>
            <person name="Liu T."/>
            <person name="Pan Y."/>
            <person name="Xia L."/>
            <person name="Li J."/>
            <person name="Zhao F."/>
            <person name="Cao W."/>
        </authorList>
    </citation>
    <scope>NUCLEOTIDE SEQUENCE</scope>
    <source>
        <strain evidence="1">Dsil-2018</strain>
    </source>
</reference>
<dbReference type="Proteomes" id="UP000821865">
    <property type="component" value="Chromosome 2"/>
</dbReference>
<gene>
    <name evidence="1" type="ORF">HPB49_021200</name>
</gene>
<evidence type="ECO:0000313" key="2">
    <source>
        <dbReference type="Proteomes" id="UP000821865"/>
    </source>
</evidence>
<protein>
    <submittedName>
        <fullName evidence="1">Uncharacterized protein</fullName>
    </submittedName>
</protein>
<comment type="caution">
    <text evidence="1">The sequence shown here is derived from an EMBL/GenBank/DDBJ whole genome shotgun (WGS) entry which is preliminary data.</text>
</comment>
<name>A0ACB8DG16_DERSI</name>
<proteinExistence type="predicted"/>
<sequence>MQNSRAQDFSLVQLRLPPFWIQNPQVPFHQIEAQIYLDSIMLETARYYHVASVFPTDVAGDLSDVLSTPAGATLYQHLKANVLERFMPSECTRLQQLLTEEDLGDRCPSQLLRRMRQLFGECDVPTHSTQRCSESF</sequence>